<evidence type="ECO:0000313" key="2">
    <source>
        <dbReference type="Proteomes" id="UP001189624"/>
    </source>
</evidence>
<reference evidence="1" key="1">
    <citation type="submission" date="2023-10" db="EMBL/GenBank/DDBJ databases">
        <authorList>
            <person name="Domelevo Entfellner J.-B."/>
        </authorList>
    </citation>
    <scope>NUCLEOTIDE SEQUENCE</scope>
</reference>
<dbReference type="AlphaFoldDB" id="A0AA86W2P6"/>
<sequence>MVRSSALYKACAASYYTQLCTVSAILLITWKVDKILCRAHASCSAGNFADRKGPIYSLGSLGPNASLQLKGIQSTTPRKFEYGSQ</sequence>
<accession>A0AA86W2P6</accession>
<proteinExistence type="predicted"/>
<dbReference type="Gramene" id="rna-AYBTSS11_LOCUS29472">
    <property type="protein sequence ID" value="CAJ1977319.1"/>
    <property type="gene ID" value="gene-AYBTSS11_LOCUS29472"/>
</dbReference>
<dbReference type="EMBL" id="OY731407">
    <property type="protein sequence ID" value="CAJ1977319.1"/>
    <property type="molecule type" value="Genomic_DNA"/>
</dbReference>
<protein>
    <submittedName>
        <fullName evidence="1">Uncharacterized protein</fullName>
    </submittedName>
</protein>
<gene>
    <name evidence="1" type="ORF">AYBTSS11_LOCUS29472</name>
</gene>
<keyword evidence="2" id="KW-1185">Reference proteome</keyword>
<evidence type="ECO:0000313" key="1">
    <source>
        <dbReference type="EMBL" id="CAJ1977319.1"/>
    </source>
</evidence>
<organism evidence="1 2">
    <name type="scientific">Sphenostylis stenocarpa</name>
    <dbReference type="NCBI Taxonomy" id="92480"/>
    <lineage>
        <taxon>Eukaryota</taxon>
        <taxon>Viridiplantae</taxon>
        <taxon>Streptophyta</taxon>
        <taxon>Embryophyta</taxon>
        <taxon>Tracheophyta</taxon>
        <taxon>Spermatophyta</taxon>
        <taxon>Magnoliopsida</taxon>
        <taxon>eudicotyledons</taxon>
        <taxon>Gunneridae</taxon>
        <taxon>Pentapetalae</taxon>
        <taxon>rosids</taxon>
        <taxon>fabids</taxon>
        <taxon>Fabales</taxon>
        <taxon>Fabaceae</taxon>
        <taxon>Papilionoideae</taxon>
        <taxon>50 kb inversion clade</taxon>
        <taxon>NPAAA clade</taxon>
        <taxon>indigoferoid/millettioid clade</taxon>
        <taxon>Phaseoleae</taxon>
        <taxon>Sphenostylis</taxon>
    </lineage>
</organism>
<dbReference type="Proteomes" id="UP001189624">
    <property type="component" value="Chromosome 10"/>
</dbReference>
<name>A0AA86W2P6_9FABA</name>